<dbReference type="SUPFAM" id="SSF81891">
    <property type="entry name" value="Poly A polymerase C-terminal region-like"/>
    <property type="match status" value="1"/>
</dbReference>
<dbReference type="GO" id="GO:0001680">
    <property type="term" value="P:tRNA 3'-terminal CCA addition"/>
    <property type="evidence" value="ECO:0007669"/>
    <property type="project" value="TreeGrafter"/>
</dbReference>
<evidence type="ECO:0000313" key="3">
    <source>
        <dbReference type="Proteomes" id="UP001174934"/>
    </source>
</evidence>
<dbReference type="EMBL" id="JAULSR010000002">
    <property type="protein sequence ID" value="KAK0629925.1"/>
    <property type="molecule type" value="Genomic_DNA"/>
</dbReference>
<dbReference type="AlphaFoldDB" id="A0AA39XAZ9"/>
<proteinExistence type="predicted"/>
<reference evidence="2" key="1">
    <citation type="submission" date="2023-06" db="EMBL/GenBank/DDBJ databases">
        <title>Genome-scale phylogeny and comparative genomics of the fungal order Sordariales.</title>
        <authorList>
            <consortium name="Lawrence Berkeley National Laboratory"/>
            <person name="Hensen N."/>
            <person name="Bonometti L."/>
            <person name="Westerberg I."/>
            <person name="Brannstrom I.O."/>
            <person name="Guillou S."/>
            <person name="Cros-Aarteil S."/>
            <person name="Calhoun S."/>
            <person name="Haridas S."/>
            <person name="Kuo A."/>
            <person name="Mondo S."/>
            <person name="Pangilinan J."/>
            <person name="Riley R."/>
            <person name="LaButti K."/>
            <person name="Andreopoulos B."/>
            <person name="Lipzen A."/>
            <person name="Chen C."/>
            <person name="Yanf M."/>
            <person name="Daum C."/>
            <person name="Ng V."/>
            <person name="Clum A."/>
            <person name="Steindorff A."/>
            <person name="Ohm R."/>
            <person name="Martin F."/>
            <person name="Silar P."/>
            <person name="Natvig D."/>
            <person name="Lalanne C."/>
            <person name="Gautier V."/>
            <person name="Ament-velasquez S.L."/>
            <person name="Kruys A."/>
            <person name="Hutchinson M.I."/>
            <person name="Powell A.J."/>
            <person name="Barry K."/>
            <person name="Miller A.N."/>
            <person name="Grigoriev I.V."/>
            <person name="Debuchy R."/>
            <person name="Gladieux P."/>
            <person name="Thoren M.H."/>
            <person name="Johannesson H."/>
        </authorList>
    </citation>
    <scope>NUCLEOTIDE SEQUENCE</scope>
    <source>
        <strain evidence="2">SMH3391-2</strain>
    </source>
</reference>
<keyword evidence="3" id="KW-1185">Reference proteome</keyword>
<dbReference type="Proteomes" id="UP001174934">
    <property type="component" value="Unassembled WGS sequence"/>
</dbReference>
<dbReference type="Gene3D" id="1.10.3090.10">
    <property type="entry name" value="cca-adding enzyme, domain 2"/>
    <property type="match status" value="1"/>
</dbReference>
<protein>
    <submittedName>
        <fullName evidence="2">Uncharacterized protein</fullName>
    </submittedName>
</protein>
<evidence type="ECO:0000256" key="1">
    <source>
        <dbReference type="ARBA" id="ARBA00022884"/>
    </source>
</evidence>
<sequence>MLRGKNACESLKLIDRLGLYHTIFTDPERADFPKPDLSNWSVAYGCLDLLERNKTPGSIYELLVTSDEARYYAWSLSALTPWEQLPEDGPLKSGKPALPLAAQAAREGFKAPNKLAEIITAAHRHRSAILELKDIVCAEKAAMQERDRFGMAIREWDVRGGHWRLQLLFSVLADVEQRTAAKKEILEDVLSEWQRFLDHLVELDVMDAPAMKRLVDGRILAKELGVKPGKWMAQALDITTAWQFRNPGVTDYAGAVEEVSKRGEELGIR</sequence>
<gene>
    <name evidence="2" type="ORF">B0T17DRAFT_527000</name>
</gene>
<organism evidence="2 3">
    <name type="scientific">Bombardia bombarda</name>
    <dbReference type="NCBI Taxonomy" id="252184"/>
    <lineage>
        <taxon>Eukaryota</taxon>
        <taxon>Fungi</taxon>
        <taxon>Dikarya</taxon>
        <taxon>Ascomycota</taxon>
        <taxon>Pezizomycotina</taxon>
        <taxon>Sordariomycetes</taxon>
        <taxon>Sordariomycetidae</taxon>
        <taxon>Sordariales</taxon>
        <taxon>Lasiosphaeriaceae</taxon>
        <taxon>Bombardia</taxon>
    </lineage>
</organism>
<dbReference type="GO" id="GO:0052929">
    <property type="term" value="F:ATP:3'-cytidine-cytidine-tRNA adenylyltransferase activity"/>
    <property type="evidence" value="ECO:0007669"/>
    <property type="project" value="TreeGrafter"/>
</dbReference>
<name>A0AA39XAZ9_9PEZI</name>
<dbReference type="GO" id="GO:0003723">
    <property type="term" value="F:RNA binding"/>
    <property type="evidence" value="ECO:0007669"/>
    <property type="project" value="UniProtKB-KW"/>
</dbReference>
<dbReference type="PANTHER" id="PTHR13734">
    <property type="entry name" value="TRNA-NUCLEOTIDYLTRANSFERASE"/>
    <property type="match status" value="1"/>
</dbReference>
<keyword evidence="1" id="KW-0694">RNA-binding</keyword>
<dbReference type="PANTHER" id="PTHR13734:SF5">
    <property type="entry name" value="CCA TRNA NUCLEOTIDYLTRANSFERASE, MITOCHONDRIAL"/>
    <property type="match status" value="1"/>
</dbReference>
<accession>A0AA39XAZ9</accession>
<evidence type="ECO:0000313" key="2">
    <source>
        <dbReference type="EMBL" id="KAK0629925.1"/>
    </source>
</evidence>
<dbReference type="GO" id="GO:0052927">
    <property type="term" value="F:CC tRNA cytidylyltransferase activity"/>
    <property type="evidence" value="ECO:0007669"/>
    <property type="project" value="TreeGrafter"/>
</dbReference>
<comment type="caution">
    <text evidence="2">The sequence shown here is derived from an EMBL/GenBank/DDBJ whole genome shotgun (WGS) entry which is preliminary data.</text>
</comment>